<sequence length="75" mass="7830">MIVKATRSPSQLKCLVMASSSSSYLMATSPVCNTSESPPVTDSNPTNEFLTPGSFIECEVPTSSTDPPPSSSQGM</sequence>
<keyword evidence="2" id="KW-1185">Reference proteome</keyword>
<evidence type="ECO:0000313" key="1">
    <source>
        <dbReference type="EMBL" id="OVA03644.1"/>
    </source>
</evidence>
<protein>
    <submittedName>
        <fullName evidence="1">Uncharacterized protein</fullName>
    </submittedName>
</protein>
<dbReference type="AlphaFoldDB" id="A0A200PZK9"/>
<proteinExistence type="predicted"/>
<dbReference type="Proteomes" id="UP000195402">
    <property type="component" value="Unassembled WGS sequence"/>
</dbReference>
<gene>
    <name evidence="1" type="ORF">BVC80_1273g2</name>
</gene>
<dbReference type="EMBL" id="MVGT01003633">
    <property type="protein sequence ID" value="OVA03644.1"/>
    <property type="molecule type" value="Genomic_DNA"/>
</dbReference>
<dbReference type="InParanoid" id="A0A200PZK9"/>
<organism evidence="1 2">
    <name type="scientific">Macleaya cordata</name>
    <name type="common">Five-seeded plume-poppy</name>
    <name type="synonym">Bocconia cordata</name>
    <dbReference type="NCBI Taxonomy" id="56857"/>
    <lineage>
        <taxon>Eukaryota</taxon>
        <taxon>Viridiplantae</taxon>
        <taxon>Streptophyta</taxon>
        <taxon>Embryophyta</taxon>
        <taxon>Tracheophyta</taxon>
        <taxon>Spermatophyta</taxon>
        <taxon>Magnoliopsida</taxon>
        <taxon>Ranunculales</taxon>
        <taxon>Papaveraceae</taxon>
        <taxon>Papaveroideae</taxon>
        <taxon>Macleaya</taxon>
    </lineage>
</organism>
<evidence type="ECO:0000313" key="2">
    <source>
        <dbReference type="Proteomes" id="UP000195402"/>
    </source>
</evidence>
<comment type="caution">
    <text evidence="1">The sequence shown here is derived from an EMBL/GenBank/DDBJ whole genome shotgun (WGS) entry which is preliminary data.</text>
</comment>
<name>A0A200PZK9_MACCD</name>
<accession>A0A200PZK9</accession>
<reference evidence="1 2" key="1">
    <citation type="journal article" date="2017" name="Mol. Plant">
        <title>The Genome of Medicinal Plant Macleaya cordata Provides New Insights into Benzylisoquinoline Alkaloids Metabolism.</title>
        <authorList>
            <person name="Liu X."/>
            <person name="Liu Y."/>
            <person name="Huang P."/>
            <person name="Ma Y."/>
            <person name="Qing Z."/>
            <person name="Tang Q."/>
            <person name="Cao H."/>
            <person name="Cheng P."/>
            <person name="Zheng Y."/>
            <person name="Yuan Z."/>
            <person name="Zhou Y."/>
            <person name="Liu J."/>
            <person name="Tang Z."/>
            <person name="Zhuo Y."/>
            <person name="Zhang Y."/>
            <person name="Yu L."/>
            <person name="Huang J."/>
            <person name="Yang P."/>
            <person name="Peng Q."/>
            <person name="Zhang J."/>
            <person name="Jiang W."/>
            <person name="Zhang Z."/>
            <person name="Lin K."/>
            <person name="Ro D.K."/>
            <person name="Chen X."/>
            <person name="Xiong X."/>
            <person name="Shang Y."/>
            <person name="Huang S."/>
            <person name="Zeng J."/>
        </authorList>
    </citation>
    <scope>NUCLEOTIDE SEQUENCE [LARGE SCALE GENOMIC DNA]</scope>
    <source>
        <strain evidence="2">cv. BLH2017</strain>
        <tissue evidence="1">Root</tissue>
    </source>
</reference>